<keyword evidence="1" id="KW-0732">Signal</keyword>
<accession>A0A5N3R1R5</accession>
<dbReference type="RefSeq" id="WP_150870331.1">
    <property type="nucleotide sequence ID" value="NZ_VWSE01000006.1"/>
</dbReference>
<proteinExistence type="predicted"/>
<sequence length="185" mass="20668">MKRMMAVALVATLAGCQVTLPNTATETLSEPHGNGALAIATAITKYDSKYPCETFSFDLYEKVDDKIVDSEPQTLRFFVYEDSNYALFDGIKPGQYVLTEARCNMRRGFVASGKSFITLNLNTEHVIKANTVTVSPNFIYATEGRDGYFSIQVSEFEPQHAAKFQKLLSDDINNENWSVGYFKAN</sequence>
<feature type="signal peptide" evidence="1">
    <location>
        <begin position="1"/>
        <end position="24"/>
    </location>
</feature>
<organism evidence="2 3">
    <name type="scientific">Vibrio fortis</name>
    <dbReference type="NCBI Taxonomy" id="212667"/>
    <lineage>
        <taxon>Bacteria</taxon>
        <taxon>Pseudomonadati</taxon>
        <taxon>Pseudomonadota</taxon>
        <taxon>Gammaproteobacteria</taxon>
        <taxon>Vibrionales</taxon>
        <taxon>Vibrionaceae</taxon>
        <taxon>Vibrio</taxon>
    </lineage>
</organism>
<gene>
    <name evidence="2" type="ORF">F2P58_13335</name>
</gene>
<feature type="chain" id="PRO_5024462622" description="Lipoprotein" evidence="1">
    <location>
        <begin position="25"/>
        <end position="185"/>
    </location>
</feature>
<evidence type="ECO:0000313" key="2">
    <source>
        <dbReference type="EMBL" id="KAB0288407.1"/>
    </source>
</evidence>
<evidence type="ECO:0008006" key="4">
    <source>
        <dbReference type="Google" id="ProtNLM"/>
    </source>
</evidence>
<dbReference type="Proteomes" id="UP000326789">
    <property type="component" value="Unassembled WGS sequence"/>
</dbReference>
<protein>
    <recommendedName>
        <fullName evidence="4">Lipoprotein</fullName>
    </recommendedName>
</protein>
<dbReference type="PROSITE" id="PS51257">
    <property type="entry name" value="PROKAR_LIPOPROTEIN"/>
    <property type="match status" value="1"/>
</dbReference>
<name>A0A5N3R1R5_9VIBR</name>
<reference evidence="2 3" key="1">
    <citation type="submission" date="2019-09" db="EMBL/GenBank/DDBJ databases">
        <title>Whole genome sequence of Vibrio fortis.</title>
        <authorList>
            <person name="Das S.K."/>
        </authorList>
    </citation>
    <scope>NUCLEOTIDE SEQUENCE [LARGE SCALE GENOMIC DNA]</scope>
    <source>
        <strain evidence="2 3">AN60</strain>
    </source>
</reference>
<comment type="caution">
    <text evidence="2">The sequence shown here is derived from an EMBL/GenBank/DDBJ whole genome shotgun (WGS) entry which is preliminary data.</text>
</comment>
<evidence type="ECO:0000256" key="1">
    <source>
        <dbReference type="SAM" id="SignalP"/>
    </source>
</evidence>
<dbReference type="EMBL" id="VWSE01000006">
    <property type="protein sequence ID" value="KAB0288407.1"/>
    <property type="molecule type" value="Genomic_DNA"/>
</dbReference>
<dbReference type="AlphaFoldDB" id="A0A5N3R1R5"/>
<evidence type="ECO:0000313" key="3">
    <source>
        <dbReference type="Proteomes" id="UP000326789"/>
    </source>
</evidence>